<dbReference type="GO" id="GO:0051539">
    <property type="term" value="F:4 iron, 4 sulfur cluster binding"/>
    <property type="evidence" value="ECO:0007669"/>
    <property type="project" value="UniProtKB-KW"/>
</dbReference>
<organism evidence="16 17">
    <name type="scientific">Hydrogenimonas thermophila</name>
    <dbReference type="NCBI Taxonomy" id="223786"/>
    <lineage>
        <taxon>Bacteria</taxon>
        <taxon>Pseudomonadati</taxon>
        <taxon>Campylobacterota</taxon>
        <taxon>Epsilonproteobacteria</taxon>
        <taxon>Campylobacterales</taxon>
        <taxon>Hydrogenimonadaceae</taxon>
        <taxon>Hydrogenimonas</taxon>
    </lineage>
</organism>
<evidence type="ECO:0000256" key="1">
    <source>
        <dbReference type="ARBA" id="ARBA00004942"/>
    </source>
</evidence>
<comment type="cofactor">
    <cofactor evidence="13">
        <name>[2Fe-2S] cluster</name>
        <dbReference type="ChEBI" id="CHEBI:190135"/>
    </cofactor>
    <text evidence="13">Binds 1 [2Fe-2S] cluster. The cluster is coordinated with 3 cysteines and 1 arginine.</text>
</comment>
<reference evidence="16 17" key="1">
    <citation type="submission" date="2016-10" db="EMBL/GenBank/DDBJ databases">
        <authorList>
            <person name="de Groot N.N."/>
        </authorList>
    </citation>
    <scope>NUCLEOTIDE SEQUENCE [LARGE SCALE GENOMIC DNA]</scope>
    <source>
        <strain evidence="16 17">EP1-55-1</strain>
    </source>
</reference>
<dbReference type="Pfam" id="PF04055">
    <property type="entry name" value="Radical_SAM"/>
    <property type="match status" value="1"/>
</dbReference>
<keyword evidence="4 13" id="KW-0004">4Fe-4S</keyword>
<protein>
    <recommendedName>
        <fullName evidence="3 13">Biotin synthase</fullName>
        <ecNumber evidence="3 13">2.8.1.6</ecNumber>
    </recommendedName>
</protein>
<dbReference type="InterPro" id="IPR010722">
    <property type="entry name" value="BATS_dom"/>
</dbReference>
<dbReference type="SFLD" id="SFLDG01060">
    <property type="entry name" value="BATS_domain_containing"/>
    <property type="match status" value="1"/>
</dbReference>
<dbReference type="Gene3D" id="3.20.20.70">
    <property type="entry name" value="Aldolase class I"/>
    <property type="match status" value="1"/>
</dbReference>
<evidence type="ECO:0000256" key="5">
    <source>
        <dbReference type="ARBA" id="ARBA00022679"/>
    </source>
</evidence>
<evidence type="ECO:0000256" key="4">
    <source>
        <dbReference type="ARBA" id="ARBA00022485"/>
    </source>
</evidence>
<dbReference type="RefSeq" id="WP_092910081.1">
    <property type="nucleotide sequence ID" value="NZ_FOXB01000002.1"/>
</dbReference>
<dbReference type="OrthoDB" id="9786826at2"/>
<dbReference type="STRING" id="223786.SAMN05216234_10250"/>
<gene>
    <name evidence="13" type="primary">bioB</name>
    <name evidence="16" type="ORF">SAMN05216234_10250</name>
</gene>
<evidence type="ECO:0000256" key="7">
    <source>
        <dbReference type="ARBA" id="ARBA00022714"/>
    </source>
</evidence>
<comment type="catalytic activity">
    <reaction evidence="12 13">
        <text>(4R,5S)-dethiobiotin + (sulfur carrier)-SH + 2 reduced [2Fe-2S]-[ferredoxin] + 2 S-adenosyl-L-methionine = (sulfur carrier)-H + biotin + 2 5'-deoxyadenosine + 2 L-methionine + 2 oxidized [2Fe-2S]-[ferredoxin]</text>
        <dbReference type="Rhea" id="RHEA:22060"/>
        <dbReference type="Rhea" id="RHEA-COMP:10000"/>
        <dbReference type="Rhea" id="RHEA-COMP:10001"/>
        <dbReference type="Rhea" id="RHEA-COMP:14737"/>
        <dbReference type="Rhea" id="RHEA-COMP:14739"/>
        <dbReference type="ChEBI" id="CHEBI:17319"/>
        <dbReference type="ChEBI" id="CHEBI:29917"/>
        <dbReference type="ChEBI" id="CHEBI:33737"/>
        <dbReference type="ChEBI" id="CHEBI:33738"/>
        <dbReference type="ChEBI" id="CHEBI:57586"/>
        <dbReference type="ChEBI" id="CHEBI:57844"/>
        <dbReference type="ChEBI" id="CHEBI:59789"/>
        <dbReference type="ChEBI" id="CHEBI:64428"/>
        <dbReference type="ChEBI" id="CHEBI:149473"/>
        <dbReference type="EC" id="2.8.1.6"/>
    </reaction>
</comment>
<dbReference type="Pfam" id="PF06968">
    <property type="entry name" value="BATS"/>
    <property type="match status" value="1"/>
</dbReference>
<evidence type="ECO:0000256" key="13">
    <source>
        <dbReference type="HAMAP-Rule" id="MF_01694"/>
    </source>
</evidence>
<sequence>MSKKVFLCAISNISSGHCLEDCKFCTQSVKYGAKIERFYHKPIEEIVKEAKQARERQAVGFCLVTAGKGINDKTLRFVCEAAEAVKKEVEELNIIACNGTASEEQLRILKDHGVSSYNHNLETSKDFYPTICTTHEWKERYETCENVKKAGLKLCTGGIFGLGETMDDRISMLESVKSLEPESVPINFFHPNDALPLEGKILPKEEALEMIRIAREILGNSRRIMIAGGREITFGDEDYKIFEAGANAIVIGNYLTTHGNDPLRDHKMLETYGYEIAKNCND</sequence>
<dbReference type="InterPro" id="IPR024177">
    <property type="entry name" value="Biotin_synthase"/>
</dbReference>
<keyword evidence="9 13" id="KW-0093">Biotin biosynthesis</keyword>
<comment type="caution">
    <text evidence="13">Lacks conserved residue(s) required for the propagation of feature annotation.</text>
</comment>
<keyword evidence="17" id="KW-1185">Reference proteome</keyword>
<comment type="cofactor">
    <cofactor evidence="13 14">
        <name>[4Fe-4S] cluster</name>
        <dbReference type="ChEBI" id="CHEBI:49883"/>
    </cofactor>
    <text evidence="13 14">Binds 1 [4Fe-4S] cluster. The cluster is coordinated with 3 cysteines and an exchangeable S-adenosyl-L-methionine.</text>
</comment>
<comment type="function">
    <text evidence="13">Catalyzes the conversion of dethiobiotin (DTB) to biotin by the insertion of a sulfur atom into dethiobiotin via a radical-based mechanism.</text>
</comment>
<evidence type="ECO:0000256" key="14">
    <source>
        <dbReference type="PIRSR" id="PIRSR001619-1"/>
    </source>
</evidence>
<feature type="binding site" evidence="13 14">
    <location>
        <position position="25"/>
    </location>
    <ligand>
        <name>[4Fe-4S] cluster</name>
        <dbReference type="ChEBI" id="CHEBI:49883"/>
        <note>4Fe-4S-S-AdoMet</note>
    </ligand>
</feature>
<evidence type="ECO:0000313" key="17">
    <source>
        <dbReference type="Proteomes" id="UP000199227"/>
    </source>
</evidence>
<keyword evidence="6 13" id="KW-0949">S-adenosyl-L-methionine</keyword>
<comment type="cofactor">
    <cofactor evidence="14">
        <name>[2Fe-2S] cluster</name>
        <dbReference type="ChEBI" id="CHEBI:190135"/>
    </cofactor>
    <text evidence="14">Binds 1 [2Fe-2S] cluster. The cluster is coordinated with 3 cysteines and 1 arginine.</text>
</comment>
<dbReference type="NCBIfam" id="TIGR00433">
    <property type="entry name" value="bioB"/>
    <property type="match status" value="1"/>
</dbReference>
<dbReference type="NCBIfam" id="NF006308">
    <property type="entry name" value="PRK08508.1"/>
    <property type="match status" value="1"/>
</dbReference>
<name>A0A1I5L5V0_9BACT</name>
<dbReference type="UniPathway" id="UPA00078">
    <property type="reaction ID" value="UER00162"/>
</dbReference>
<evidence type="ECO:0000256" key="2">
    <source>
        <dbReference type="ARBA" id="ARBA00010765"/>
    </source>
</evidence>
<dbReference type="InterPro" id="IPR013785">
    <property type="entry name" value="Aldolase_TIM"/>
</dbReference>
<feature type="binding site" evidence="13 14">
    <location>
        <position position="18"/>
    </location>
    <ligand>
        <name>[4Fe-4S] cluster</name>
        <dbReference type="ChEBI" id="CHEBI:49883"/>
        <note>4Fe-4S-S-AdoMet</note>
    </ligand>
</feature>
<dbReference type="EC" id="2.8.1.6" evidence="3 13"/>
<evidence type="ECO:0000256" key="10">
    <source>
        <dbReference type="ARBA" id="ARBA00023004"/>
    </source>
</evidence>
<evidence type="ECO:0000256" key="3">
    <source>
        <dbReference type="ARBA" id="ARBA00012236"/>
    </source>
</evidence>
<evidence type="ECO:0000256" key="11">
    <source>
        <dbReference type="ARBA" id="ARBA00023014"/>
    </source>
</evidence>
<feature type="binding site" evidence="13 14">
    <location>
        <position position="155"/>
    </location>
    <ligand>
        <name>[2Fe-2S] cluster</name>
        <dbReference type="ChEBI" id="CHEBI:190135"/>
    </ligand>
</feature>
<dbReference type="CDD" id="cd01335">
    <property type="entry name" value="Radical_SAM"/>
    <property type="match status" value="1"/>
</dbReference>
<accession>A0A1I5L5V0</accession>
<dbReference type="Proteomes" id="UP000199227">
    <property type="component" value="Unassembled WGS sequence"/>
</dbReference>
<comment type="similarity">
    <text evidence="2 13">Belongs to the radical SAM superfamily. Biotin synthase family.</text>
</comment>
<keyword evidence="8 13" id="KW-0479">Metal-binding</keyword>
<dbReference type="SMART" id="SM00729">
    <property type="entry name" value="Elp3"/>
    <property type="match status" value="1"/>
</dbReference>
<dbReference type="InterPro" id="IPR006638">
    <property type="entry name" value="Elp3/MiaA/NifB-like_rSAM"/>
</dbReference>
<comment type="subunit">
    <text evidence="13">Homodimer.</text>
</comment>
<comment type="pathway">
    <text evidence="1 13">Cofactor biosynthesis; biotin biosynthesis; biotin from 7,8-diaminononanoate: step 2/2.</text>
</comment>
<dbReference type="PROSITE" id="PS51918">
    <property type="entry name" value="RADICAL_SAM"/>
    <property type="match status" value="1"/>
</dbReference>
<evidence type="ECO:0000256" key="12">
    <source>
        <dbReference type="ARBA" id="ARBA00051157"/>
    </source>
</evidence>
<dbReference type="SFLD" id="SFLDS00029">
    <property type="entry name" value="Radical_SAM"/>
    <property type="match status" value="1"/>
</dbReference>
<dbReference type="SFLD" id="SFLDG01278">
    <property type="entry name" value="biotin_synthase_like"/>
    <property type="match status" value="1"/>
</dbReference>
<dbReference type="GO" id="GO:0051537">
    <property type="term" value="F:2 iron, 2 sulfur cluster binding"/>
    <property type="evidence" value="ECO:0007669"/>
    <property type="project" value="UniProtKB-KW"/>
</dbReference>
<dbReference type="SMART" id="SM00876">
    <property type="entry name" value="BATS"/>
    <property type="match status" value="1"/>
</dbReference>
<evidence type="ECO:0000256" key="6">
    <source>
        <dbReference type="ARBA" id="ARBA00022691"/>
    </source>
</evidence>
<dbReference type="GO" id="GO:0005506">
    <property type="term" value="F:iron ion binding"/>
    <property type="evidence" value="ECO:0007669"/>
    <property type="project" value="UniProtKB-UniRule"/>
</dbReference>
<evidence type="ECO:0000313" key="16">
    <source>
        <dbReference type="EMBL" id="SFO92552.1"/>
    </source>
</evidence>
<feature type="domain" description="Radical SAM core" evidence="15">
    <location>
        <begin position="1"/>
        <end position="230"/>
    </location>
</feature>
<dbReference type="SUPFAM" id="SSF102114">
    <property type="entry name" value="Radical SAM enzymes"/>
    <property type="match status" value="1"/>
</dbReference>
<keyword evidence="10 13" id="KW-0408">Iron</keyword>
<dbReference type="InterPro" id="IPR058240">
    <property type="entry name" value="rSAM_sf"/>
</dbReference>
<keyword evidence="11 13" id="KW-0411">Iron-sulfur</keyword>
<dbReference type="GO" id="GO:0009102">
    <property type="term" value="P:biotin biosynthetic process"/>
    <property type="evidence" value="ECO:0007669"/>
    <property type="project" value="UniProtKB-UniRule"/>
</dbReference>
<evidence type="ECO:0000256" key="8">
    <source>
        <dbReference type="ARBA" id="ARBA00022723"/>
    </source>
</evidence>
<dbReference type="AlphaFoldDB" id="A0A1I5L5V0"/>
<dbReference type="PIRSF" id="PIRSF001619">
    <property type="entry name" value="Biotin_synth"/>
    <property type="match status" value="1"/>
</dbReference>
<dbReference type="EMBL" id="FOXB01000002">
    <property type="protein sequence ID" value="SFO92552.1"/>
    <property type="molecule type" value="Genomic_DNA"/>
</dbReference>
<dbReference type="GO" id="GO:0004076">
    <property type="term" value="F:biotin synthase activity"/>
    <property type="evidence" value="ECO:0007669"/>
    <property type="project" value="UniProtKB-UniRule"/>
</dbReference>
<keyword evidence="5 13" id="KW-0808">Transferase</keyword>
<dbReference type="PANTHER" id="PTHR22976">
    <property type="entry name" value="BIOTIN SYNTHASE"/>
    <property type="match status" value="1"/>
</dbReference>
<proteinExistence type="inferred from homology"/>
<feature type="binding site" evidence="13 14">
    <location>
        <position position="22"/>
    </location>
    <ligand>
        <name>[4Fe-4S] cluster</name>
        <dbReference type="ChEBI" id="CHEBI:49883"/>
        <note>4Fe-4S-S-AdoMet</note>
    </ligand>
</feature>
<dbReference type="InterPro" id="IPR002684">
    <property type="entry name" value="Biotin_synth/BioAB"/>
</dbReference>
<keyword evidence="7 13" id="KW-0001">2Fe-2S</keyword>
<evidence type="ECO:0000259" key="15">
    <source>
        <dbReference type="PROSITE" id="PS51918"/>
    </source>
</evidence>
<dbReference type="PANTHER" id="PTHR22976:SF2">
    <property type="entry name" value="BIOTIN SYNTHASE, MITOCHONDRIAL"/>
    <property type="match status" value="1"/>
</dbReference>
<dbReference type="HAMAP" id="MF_01694">
    <property type="entry name" value="BioB"/>
    <property type="match status" value="1"/>
</dbReference>
<feature type="binding site" evidence="13 14">
    <location>
        <position position="62"/>
    </location>
    <ligand>
        <name>[2Fe-2S] cluster</name>
        <dbReference type="ChEBI" id="CHEBI:190135"/>
    </ligand>
</feature>
<dbReference type="InterPro" id="IPR007197">
    <property type="entry name" value="rSAM"/>
</dbReference>
<evidence type="ECO:0000256" key="9">
    <source>
        <dbReference type="ARBA" id="ARBA00022756"/>
    </source>
</evidence>